<gene>
    <name evidence="1" type="ORF">TBRA_LOCUS15215</name>
</gene>
<dbReference type="Proteomes" id="UP000479190">
    <property type="component" value="Unassembled WGS sequence"/>
</dbReference>
<proteinExistence type="predicted"/>
<dbReference type="EMBL" id="CADCXV010001338">
    <property type="protein sequence ID" value="CAB0043627.1"/>
    <property type="molecule type" value="Genomic_DNA"/>
</dbReference>
<name>A0A6H5J4Y9_9HYME</name>
<organism evidence="1 2">
    <name type="scientific">Trichogramma brassicae</name>
    <dbReference type="NCBI Taxonomy" id="86971"/>
    <lineage>
        <taxon>Eukaryota</taxon>
        <taxon>Metazoa</taxon>
        <taxon>Ecdysozoa</taxon>
        <taxon>Arthropoda</taxon>
        <taxon>Hexapoda</taxon>
        <taxon>Insecta</taxon>
        <taxon>Pterygota</taxon>
        <taxon>Neoptera</taxon>
        <taxon>Endopterygota</taxon>
        <taxon>Hymenoptera</taxon>
        <taxon>Apocrita</taxon>
        <taxon>Proctotrupomorpha</taxon>
        <taxon>Chalcidoidea</taxon>
        <taxon>Trichogrammatidae</taxon>
        <taxon>Trichogramma</taxon>
    </lineage>
</organism>
<sequence>MNLSFSLDARGCIYNISAYRQRVDYRRPRRNFKTSDNLKNVTDFSLSIVCIRKRIHLVIHHVYMCVLTRRRDVATLLLTPTTTTNDKILYLVHGDESKIKSKPLKWCSPLPRRTTTPPSTWSRSRRCFARLPFHHRPAGPIFVTRQLRADAQSFTRKRVHASASLRASSNRSLTRTRITLFPGPSLPFYIPMSCCCCCCCCADTIKDRDYDKRDEANLIKSILLRELLLWLMRELQQQHQRRANFLIIHDIFHRRKRESCSSGSINRAKLNSCQTLQQQQQQQQQQRRRRRQKQILARLSF</sequence>
<evidence type="ECO:0000313" key="1">
    <source>
        <dbReference type="EMBL" id="CAB0043627.1"/>
    </source>
</evidence>
<dbReference type="AlphaFoldDB" id="A0A6H5J4Y9"/>
<keyword evidence="2" id="KW-1185">Reference proteome</keyword>
<accession>A0A6H5J4Y9</accession>
<evidence type="ECO:0000313" key="2">
    <source>
        <dbReference type="Proteomes" id="UP000479190"/>
    </source>
</evidence>
<reference evidence="1 2" key="1">
    <citation type="submission" date="2020-02" db="EMBL/GenBank/DDBJ databases">
        <authorList>
            <person name="Ferguson B K."/>
        </authorList>
    </citation>
    <scope>NUCLEOTIDE SEQUENCE [LARGE SCALE GENOMIC DNA]</scope>
</reference>
<protein>
    <submittedName>
        <fullName evidence="1">Uncharacterized protein</fullName>
    </submittedName>
</protein>